<reference evidence="1 2" key="2">
    <citation type="journal article" date="2022" name="Mol. Ecol. Resour.">
        <title>The genomes of chicory, endive, great burdock and yacon provide insights into Asteraceae paleo-polyploidization history and plant inulin production.</title>
        <authorList>
            <person name="Fan W."/>
            <person name="Wang S."/>
            <person name="Wang H."/>
            <person name="Wang A."/>
            <person name="Jiang F."/>
            <person name="Liu H."/>
            <person name="Zhao H."/>
            <person name="Xu D."/>
            <person name="Zhang Y."/>
        </authorList>
    </citation>
    <scope>NUCLEOTIDE SEQUENCE [LARGE SCALE GENOMIC DNA]</scope>
    <source>
        <strain evidence="2">cv. Yunnan</strain>
        <tissue evidence="1">Leaves</tissue>
    </source>
</reference>
<gene>
    <name evidence="1" type="ORF">L1987_08292</name>
</gene>
<dbReference type="EMBL" id="CM042020">
    <property type="protein sequence ID" value="KAI3820744.1"/>
    <property type="molecule type" value="Genomic_DNA"/>
</dbReference>
<reference evidence="2" key="1">
    <citation type="journal article" date="2022" name="Mol. Ecol. Resour.">
        <title>The genomes of chicory, endive, great burdock and yacon provide insights into Asteraceae palaeo-polyploidization history and plant inulin production.</title>
        <authorList>
            <person name="Fan W."/>
            <person name="Wang S."/>
            <person name="Wang H."/>
            <person name="Wang A."/>
            <person name="Jiang F."/>
            <person name="Liu H."/>
            <person name="Zhao H."/>
            <person name="Xu D."/>
            <person name="Zhang Y."/>
        </authorList>
    </citation>
    <scope>NUCLEOTIDE SEQUENCE [LARGE SCALE GENOMIC DNA]</scope>
    <source>
        <strain evidence="2">cv. Yunnan</strain>
    </source>
</reference>
<keyword evidence="2" id="KW-1185">Reference proteome</keyword>
<evidence type="ECO:0000313" key="2">
    <source>
        <dbReference type="Proteomes" id="UP001056120"/>
    </source>
</evidence>
<accession>A0ACB9JKN3</accession>
<organism evidence="1 2">
    <name type="scientific">Smallanthus sonchifolius</name>
    <dbReference type="NCBI Taxonomy" id="185202"/>
    <lineage>
        <taxon>Eukaryota</taxon>
        <taxon>Viridiplantae</taxon>
        <taxon>Streptophyta</taxon>
        <taxon>Embryophyta</taxon>
        <taxon>Tracheophyta</taxon>
        <taxon>Spermatophyta</taxon>
        <taxon>Magnoliopsida</taxon>
        <taxon>eudicotyledons</taxon>
        <taxon>Gunneridae</taxon>
        <taxon>Pentapetalae</taxon>
        <taxon>asterids</taxon>
        <taxon>campanulids</taxon>
        <taxon>Asterales</taxon>
        <taxon>Asteraceae</taxon>
        <taxon>Asteroideae</taxon>
        <taxon>Heliantheae alliance</taxon>
        <taxon>Millerieae</taxon>
        <taxon>Smallanthus</taxon>
    </lineage>
</organism>
<dbReference type="Proteomes" id="UP001056120">
    <property type="component" value="Linkage Group LG03"/>
</dbReference>
<protein>
    <submittedName>
        <fullName evidence="1">Uncharacterized protein</fullName>
    </submittedName>
</protein>
<comment type="caution">
    <text evidence="1">The sequence shown here is derived from an EMBL/GenBank/DDBJ whole genome shotgun (WGS) entry which is preliminary data.</text>
</comment>
<name>A0ACB9JKN3_9ASTR</name>
<evidence type="ECO:0000313" key="1">
    <source>
        <dbReference type="EMBL" id="KAI3820744.1"/>
    </source>
</evidence>
<sequence>MRADKVNKILEELRDVIVGGKNVQKNHEGSYCGVIRHSRKGGVRSTSHRYGHLVNMKKLIHYNDFSFYANYVHVDDNSKVTLGPEIPPPVSSTSLQSAGQLPIDRNLRFLTGKRFFYPVPVC</sequence>
<proteinExistence type="predicted"/>